<keyword evidence="2" id="KW-0732">Signal</keyword>
<keyword evidence="1" id="KW-1133">Transmembrane helix</keyword>
<dbReference type="AlphaFoldDB" id="Q6QUT5"/>
<keyword evidence="1" id="KW-0472">Membrane</keyword>
<feature type="transmembrane region" description="Helical" evidence="1">
    <location>
        <begin position="482"/>
        <end position="502"/>
    </location>
</feature>
<keyword evidence="1" id="KW-0812">Transmembrane</keyword>
<sequence length="508" mass="55417">MFNNRIRTAALAGAIAISTAASGVAIPAFAQETNPTFNITNGFNDADGSTIQPVGPVNHTEETLRDLTDSTGAYLEEFQNGTVEEIVEAYLQVQASADGFDPSEQAAYEAFEAARARASQELAASAETITKTRESVAYALKVDQEATAAFEAYRNTLRDAAISINPDGSINPDTSINLLIDAANAANRTDRAEIEDYAHLYTQTDIALETPQLAYAFQDLKALQAEVDADFEWLGEFGIDQEDGNYVQRYHLPAVEALKAEVDARVAAIEPLRADSIAKNLEAQKSDVLVRQLFLERATAQRDTLRVVEAIFATAARYVELYESDENVNVEGDTLRNHYVALLPTLFGAAFFNIDILDDADEAAELYYLHWNTDLGTNNEDLAYAEEKREFALLTYAKVFINGIWQEEVKYVQNLDDGARAEAARVEAERLADEAYRAEQLRIAQEAADAQKAIADALAKEAENGNNSSDDKETGSSDIGSWGPFAAIAAIIAAIAAIFPFLSGIVKF</sequence>
<proteinExistence type="predicted"/>
<feature type="chain" id="PRO_5004280098" evidence="2">
    <location>
        <begin position="31"/>
        <end position="508"/>
    </location>
</feature>
<evidence type="ECO:0000313" key="3">
    <source>
        <dbReference type="EMBL" id="AAS20307.1"/>
    </source>
</evidence>
<evidence type="ECO:0000256" key="1">
    <source>
        <dbReference type="SAM" id="Phobius"/>
    </source>
</evidence>
<name>Q6QUT5_CORGT</name>
<organism evidence="3">
    <name type="scientific">Corynebacterium glutamicum</name>
    <name type="common">Brevibacterium saccharolyticum</name>
    <dbReference type="NCBI Taxonomy" id="1718"/>
    <lineage>
        <taxon>Bacteria</taxon>
        <taxon>Bacillati</taxon>
        <taxon>Actinomycetota</taxon>
        <taxon>Actinomycetes</taxon>
        <taxon>Mycobacteriales</taxon>
        <taxon>Corynebacteriaceae</taxon>
        <taxon>Corynebacterium</taxon>
    </lineage>
</organism>
<dbReference type="NCBIfam" id="NF038023">
    <property type="entry name" value="S_layer_PS2"/>
    <property type="match status" value="1"/>
</dbReference>
<feature type="signal peptide" evidence="2">
    <location>
        <begin position="1"/>
        <end position="30"/>
    </location>
</feature>
<reference evidence="3" key="1">
    <citation type="journal article" date="2004" name="J. Biotechnol.">
        <title>Classification of hyper-variable Corynebacterium glutamicum surface-layer proteins by sequence analyses and atomic force microscopy.</title>
        <authorList>
            <person name="Hansmeier N."/>
            <person name="Bartels F.W."/>
            <person name="Ros R."/>
            <person name="Anselmetti D."/>
            <person name="Tauch A."/>
            <person name="Puhler A."/>
            <person name="Kalinowski J."/>
        </authorList>
    </citation>
    <scope>NUCLEOTIDE SEQUENCE</scope>
    <source>
        <strain evidence="3">22243</strain>
    </source>
</reference>
<dbReference type="EMBL" id="AY525006">
    <property type="protein sequence ID" value="AAS20307.1"/>
    <property type="molecule type" value="Genomic_DNA"/>
</dbReference>
<accession>Q6QUT5</accession>
<evidence type="ECO:0000256" key="2">
    <source>
        <dbReference type="SAM" id="SignalP"/>
    </source>
</evidence>
<protein>
    <submittedName>
        <fullName evidence="3">PS2</fullName>
    </submittedName>
</protein>